<proteinExistence type="inferred from homology"/>
<evidence type="ECO:0000256" key="3">
    <source>
        <dbReference type="ARBA" id="ARBA00023224"/>
    </source>
</evidence>
<evidence type="ECO:0000256" key="2">
    <source>
        <dbReference type="ARBA" id="ARBA00022519"/>
    </source>
</evidence>
<keyword evidence="6" id="KW-0472">Membrane</keyword>
<dbReference type="GO" id="GO:0007165">
    <property type="term" value="P:signal transduction"/>
    <property type="evidence" value="ECO:0007669"/>
    <property type="project" value="UniProtKB-KW"/>
</dbReference>
<evidence type="ECO:0000256" key="6">
    <source>
        <dbReference type="SAM" id="Phobius"/>
    </source>
</evidence>
<dbReference type="GO" id="GO:0005886">
    <property type="term" value="C:plasma membrane"/>
    <property type="evidence" value="ECO:0007669"/>
    <property type="project" value="UniProtKB-SubCell"/>
</dbReference>
<feature type="domain" description="HAMP" evidence="9">
    <location>
        <begin position="210"/>
        <end position="263"/>
    </location>
</feature>
<accession>A0A560GVY0</accession>
<dbReference type="GO" id="GO:0006935">
    <property type="term" value="P:chemotaxis"/>
    <property type="evidence" value="ECO:0007669"/>
    <property type="project" value="InterPro"/>
</dbReference>
<comment type="similarity">
    <text evidence="4">Belongs to the methyl-accepting chemotaxis (MCP) protein family.</text>
</comment>
<evidence type="ECO:0000259" key="8">
    <source>
        <dbReference type="PROSITE" id="PS50192"/>
    </source>
</evidence>
<dbReference type="Proteomes" id="UP000315751">
    <property type="component" value="Unassembled WGS sequence"/>
</dbReference>
<keyword evidence="6" id="KW-0812">Transmembrane</keyword>
<gene>
    <name evidence="10" type="ORF">FBZ90_113184</name>
</gene>
<dbReference type="PANTHER" id="PTHR32089">
    <property type="entry name" value="METHYL-ACCEPTING CHEMOTAXIS PROTEIN MCPB"/>
    <property type="match status" value="1"/>
</dbReference>
<dbReference type="RefSeq" id="WP_145734918.1">
    <property type="nucleotide sequence ID" value="NZ_VITR01000013.1"/>
</dbReference>
<dbReference type="Pfam" id="PF00672">
    <property type="entry name" value="HAMP"/>
    <property type="match status" value="1"/>
</dbReference>
<dbReference type="PRINTS" id="PR00260">
    <property type="entry name" value="CHEMTRNSDUCR"/>
</dbReference>
<organism evidence="10 11">
    <name type="scientific">Nitrospirillum amazonense</name>
    <dbReference type="NCBI Taxonomy" id="28077"/>
    <lineage>
        <taxon>Bacteria</taxon>
        <taxon>Pseudomonadati</taxon>
        <taxon>Pseudomonadota</taxon>
        <taxon>Alphaproteobacteria</taxon>
        <taxon>Rhodospirillales</taxon>
        <taxon>Azospirillaceae</taxon>
        <taxon>Nitrospirillum</taxon>
    </lineage>
</organism>
<dbReference type="PROSITE" id="PS50111">
    <property type="entry name" value="CHEMOTAXIS_TRANSDUC_2"/>
    <property type="match status" value="1"/>
</dbReference>
<protein>
    <submittedName>
        <fullName evidence="10">Methyl-accepting chemotaxis protein</fullName>
    </submittedName>
</protein>
<feature type="domain" description="Methyl-accepting transducer" evidence="7">
    <location>
        <begin position="303"/>
        <end position="539"/>
    </location>
</feature>
<dbReference type="SMART" id="SM00304">
    <property type="entry name" value="HAMP"/>
    <property type="match status" value="1"/>
</dbReference>
<feature type="domain" description="T-SNARE coiled-coil homology" evidence="8">
    <location>
        <begin position="455"/>
        <end position="517"/>
    </location>
</feature>
<evidence type="ECO:0000256" key="1">
    <source>
        <dbReference type="ARBA" id="ARBA00004429"/>
    </source>
</evidence>
<dbReference type="Pfam" id="PF12729">
    <property type="entry name" value="4HB_MCP_1"/>
    <property type="match status" value="1"/>
</dbReference>
<feature type="transmembrane region" description="Helical" evidence="6">
    <location>
        <begin position="12"/>
        <end position="32"/>
    </location>
</feature>
<reference evidence="10 11" key="1">
    <citation type="submission" date="2019-06" db="EMBL/GenBank/DDBJ databases">
        <title>Genomic Encyclopedia of Type Strains, Phase IV (KMG-V): Genome sequencing to study the core and pangenomes of soil and plant-associated prokaryotes.</title>
        <authorList>
            <person name="Whitman W."/>
        </authorList>
    </citation>
    <scope>NUCLEOTIDE SEQUENCE [LARGE SCALE GENOMIC DNA]</scope>
    <source>
        <strain evidence="10 11">BR 11622</strain>
    </source>
</reference>
<dbReference type="SUPFAM" id="SSF58104">
    <property type="entry name" value="Methyl-accepting chemotaxis protein (MCP) signaling domain"/>
    <property type="match status" value="1"/>
</dbReference>
<dbReference type="InterPro" id="IPR024478">
    <property type="entry name" value="HlyB_4HB_MCP"/>
</dbReference>
<keyword evidence="6" id="KW-1133">Transmembrane helix</keyword>
<dbReference type="PROSITE" id="PS50192">
    <property type="entry name" value="T_SNARE"/>
    <property type="match status" value="1"/>
</dbReference>
<keyword evidence="3 5" id="KW-0807">Transducer</keyword>
<dbReference type="InterPro" id="IPR000727">
    <property type="entry name" value="T_SNARE_dom"/>
</dbReference>
<dbReference type="InterPro" id="IPR004089">
    <property type="entry name" value="MCPsignal_dom"/>
</dbReference>
<dbReference type="SMART" id="SM00283">
    <property type="entry name" value="MA"/>
    <property type="match status" value="1"/>
</dbReference>
<dbReference type="CDD" id="cd06225">
    <property type="entry name" value="HAMP"/>
    <property type="match status" value="1"/>
</dbReference>
<keyword evidence="11" id="KW-1185">Reference proteome</keyword>
<name>A0A560GVY0_9PROT</name>
<dbReference type="OrthoDB" id="3378718at2"/>
<dbReference type="InterPro" id="IPR004090">
    <property type="entry name" value="Chemotax_Me-accpt_rcpt"/>
</dbReference>
<evidence type="ECO:0000313" key="11">
    <source>
        <dbReference type="Proteomes" id="UP000315751"/>
    </source>
</evidence>
<dbReference type="Gene3D" id="1.10.287.950">
    <property type="entry name" value="Methyl-accepting chemotaxis protein"/>
    <property type="match status" value="1"/>
</dbReference>
<dbReference type="Gene3D" id="6.10.340.10">
    <property type="match status" value="1"/>
</dbReference>
<dbReference type="PROSITE" id="PS50885">
    <property type="entry name" value="HAMP"/>
    <property type="match status" value="1"/>
</dbReference>
<evidence type="ECO:0000259" key="9">
    <source>
        <dbReference type="PROSITE" id="PS50885"/>
    </source>
</evidence>
<comment type="subcellular location">
    <subcellularLocation>
        <location evidence="1">Cell inner membrane</location>
        <topology evidence="1">Multi-pass membrane protein</topology>
    </subcellularLocation>
</comment>
<dbReference type="GO" id="GO:0004888">
    <property type="term" value="F:transmembrane signaling receptor activity"/>
    <property type="evidence" value="ECO:0007669"/>
    <property type="project" value="InterPro"/>
</dbReference>
<sequence>MDRLGIRQKILILVAMLIGVSLAVGAIGAWSLSHFRDRLAAMDNASSRALVAEKINATILAIVMDSRGVYMARTQQDVDKFAKPMQANLDRLAQLAAEWRQALPAARRAELDDADAQLAVFQGVRKETIRLGREAGPEQAREYGDNDANRKTRQQLNAAIEKLTAATAKEVSDTNDALQATYSFSLALIAGVALAGIALTVLASQWIAGRQISTPLLALVDATGRMATGQRALDIPYQAKRDEIGEMARAIDGFRRNLIAADEAAAAQGREQAEKARRAALIETLLRDFDRVASAALGTVSSAAQGLGVTAHEMVSLVEETNGQAAATASAAGHTSANVQTVAAATEEMVASIQEISRQVNRSAGVTADAVSQAAQTGATIAGLSDAVQRIGEVVAMIQDIASQTNLLALNATIEAARAGEAGKGFAVVAGEVKALATQTAKATEDIARQIAAVQEATHSTVTAMSDISSTIGAINEISAAIAAAIEEQSATTGEITRNVQAAASGTQRVSENISQVSDVAHQTGDAAGRVLESSEALNSQSEVLRHEVEQFLHRIRAA</sequence>
<keyword evidence="2" id="KW-0997">Cell inner membrane</keyword>
<comment type="caution">
    <text evidence="10">The sequence shown here is derived from an EMBL/GenBank/DDBJ whole genome shotgun (WGS) entry which is preliminary data.</text>
</comment>
<dbReference type="InterPro" id="IPR003660">
    <property type="entry name" value="HAMP_dom"/>
</dbReference>
<dbReference type="EMBL" id="VITR01000013">
    <property type="protein sequence ID" value="TWB38186.1"/>
    <property type="molecule type" value="Genomic_DNA"/>
</dbReference>
<keyword evidence="2" id="KW-1003">Cell membrane</keyword>
<dbReference type="Pfam" id="PF00015">
    <property type="entry name" value="MCPsignal"/>
    <property type="match status" value="1"/>
</dbReference>
<evidence type="ECO:0000259" key="7">
    <source>
        <dbReference type="PROSITE" id="PS50111"/>
    </source>
</evidence>
<evidence type="ECO:0000256" key="5">
    <source>
        <dbReference type="PROSITE-ProRule" id="PRU00284"/>
    </source>
</evidence>
<dbReference type="PANTHER" id="PTHR32089:SF112">
    <property type="entry name" value="LYSOZYME-LIKE PROTEIN-RELATED"/>
    <property type="match status" value="1"/>
</dbReference>
<feature type="transmembrane region" description="Helical" evidence="6">
    <location>
        <begin position="182"/>
        <end position="203"/>
    </location>
</feature>
<evidence type="ECO:0000256" key="4">
    <source>
        <dbReference type="ARBA" id="ARBA00029447"/>
    </source>
</evidence>
<evidence type="ECO:0000313" key="10">
    <source>
        <dbReference type="EMBL" id="TWB38186.1"/>
    </source>
</evidence>
<dbReference type="AlphaFoldDB" id="A0A560GVY0"/>